<protein>
    <submittedName>
        <fullName evidence="3">Transposase</fullName>
    </submittedName>
</protein>
<evidence type="ECO:0000313" key="1">
    <source>
        <dbReference type="EMBL" id="VDK35378.1"/>
    </source>
</evidence>
<dbReference type="Proteomes" id="UP000271098">
    <property type="component" value="Unassembled WGS sequence"/>
</dbReference>
<gene>
    <name evidence="1" type="ORF">GPUH_LOCUS2603</name>
</gene>
<name>A0A183D1L2_9BILA</name>
<reference evidence="1 2" key="2">
    <citation type="submission" date="2018-11" db="EMBL/GenBank/DDBJ databases">
        <authorList>
            <consortium name="Pathogen Informatics"/>
        </authorList>
    </citation>
    <scope>NUCLEOTIDE SEQUENCE [LARGE SCALE GENOMIC DNA]</scope>
</reference>
<evidence type="ECO:0000313" key="2">
    <source>
        <dbReference type="Proteomes" id="UP000271098"/>
    </source>
</evidence>
<proteinExistence type="predicted"/>
<dbReference type="AlphaFoldDB" id="A0A183D1L2"/>
<reference evidence="3" key="1">
    <citation type="submission" date="2016-06" db="UniProtKB">
        <authorList>
            <consortium name="WormBaseParasite"/>
        </authorList>
    </citation>
    <scope>IDENTIFICATION</scope>
</reference>
<keyword evidence="2" id="KW-1185">Reference proteome</keyword>
<organism evidence="3">
    <name type="scientific">Gongylonema pulchrum</name>
    <dbReference type="NCBI Taxonomy" id="637853"/>
    <lineage>
        <taxon>Eukaryota</taxon>
        <taxon>Metazoa</taxon>
        <taxon>Ecdysozoa</taxon>
        <taxon>Nematoda</taxon>
        <taxon>Chromadorea</taxon>
        <taxon>Rhabditida</taxon>
        <taxon>Spirurina</taxon>
        <taxon>Spiruromorpha</taxon>
        <taxon>Spiruroidea</taxon>
        <taxon>Gongylonematidae</taxon>
        <taxon>Gongylonema</taxon>
    </lineage>
</organism>
<evidence type="ECO:0000313" key="3">
    <source>
        <dbReference type="WBParaSite" id="GPUH_0000260801-mRNA-1"/>
    </source>
</evidence>
<dbReference type="WBParaSite" id="GPUH_0000260801-mRNA-1">
    <property type="protein sequence ID" value="GPUH_0000260801-mRNA-1"/>
    <property type="gene ID" value="GPUH_0000260801"/>
</dbReference>
<accession>A0A183D1L2</accession>
<dbReference type="EMBL" id="UYRT01004028">
    <property type="protein sequence ID" value="VDK35378.1"/>
    <property type="molecule type" value="Genomic_DNA"/>
</dbReference>
<sequence>MHKLNYKAVAIDALNALIALSSARKRIIALESLMRRYVGFKLIVFHFFQLYVSKKRRIYIEQGVDAAYDLMGINS</sequence>